<comment type="caution">
    <text evidence="2">The sequence shown here is derived from an EMBL/GenBank/DDBJ whole genome shotgun (WGS) entry which is preliminary data.</text>
</comment>
<dbReference type="EMBL" id="JACFYJ010000088">
    <property type="protein sequence ID" value="MEI6001885.1"/>
    <property type="molecule type" value="Genomic_DNA"/>
</dbReference>
<accession>A0ABU8J1U0</accession>
<keyword evidence="3" id="KW-1185">Reference proteome</keyword>
<evidence type="ECO:0000313" key="2">
    <source>
        <dbReference type="EMBL" id="MEI6001885.1"/>
    </source>
</evidence>
<reference evidence="2 3" key="1">
    <citation type="journal article" date="2022" name="Arch. Microbiol.">
        <title>Paraburkholderia bengalensis sp. nov. isolated from roots of Oryza sativa, IR64.</title>
        <authorList>
            <person name="Nag P."/>
            <person name="Mondal N."/>
            <person name="Sarkar J."/>
            <person name="Das S."/>
        </authorList>
    </citation>
    <scope>NUCLEOTIDE SEQUENCE [LARGE SCALE GENOMIC DNA]</scope>
    <source>
        <strain evidence="2 3">IR64_4_BI</strain>
    </source>
</reference>
<protein>
    <submittedName>
        <fullName evidence="2">Uncharacterized protein</fullName>
    </submittedName>
</protein>
<dbReference type="RefSeq" id="WP_336601547.1">
    <property type="nucleotide sequence ID" value="NZ_JACFYJ010000088.1"/>
</dbReference>
<feature type="region of interest" description="Disordered" evidence="1">
    <location>
        <begin position="125"/>
        <end position="184"/>
    </location>
</feature>
<organism evidence="2 3">
    <name type="scientific">Paraburkholderia bengalensis</name>
    <dbReference type="NCBI Taxonomy" id="2747562"/>
    <lineage>
        <taxon>Bacteria</taxon>
        <taxon>Pseudomonadati</taxon>
        <taxon>Pseudomonadota</taxon>
        <taxon>Betaproteobacteria</taxon>
        <taxon>Burkholderiales</taxon>
        <taxon>Burkholderiaceae</taxon>
        <taxon>Paraburkholderia</taxon>
    </lineage>
</organism>
<feature type="compositionally biased region" description="Basic and acidic residues" evidence="1">
    <location>
        <begin position="147"/>
        <end position="173"/>
    </location>
</feature>
<evidence type="ECO:0000313" key="3">
    <source>
        <dbReference type="Proteomes" id="UP001386437"/>
    </source>
</evidence>
<dbReference type="Proteomes" id="UP001386437">
    <property type="component" value="Unassembled WGS sequence"/>
</dbReference>
<name>A0ABU8J1U0_9BURK</name>
<sequence length="184" mass="20062">MKDAFERRALLLHLGDALHAIEAALAADVQRHTLRDLLNVHGNLAAQAWLAAVAPDMTAAEFAKRASASFAGWPALLLAEHVDYTRLALDVRDRLFADDPAGWRAYADAIRREVEWFGDALPAANERAQASEEGSDEADSATPEAADIERADESVATRRESVESGESGDDKGRLYPSWPWKPGV</sequence>
<evidence type="ECO:0000256" key="1">
    <source>
        <dbReference type="SAM" id="MobiDB-lite"/>
    </source>
</evidence>
<gene>
    <name evidence="2" type="ORF">H3V53_33485</name>
</gene>
<proteinExistence type="predicted"/>